<protein>
    <submittedName>
        <fullName evidence="2">Uncharacterized protein</fullName>
    </submittedName>
</protein>
<evidence type="ECO:0000256" key="1">
    <source>
        <dbReference type="SAM" id="MobiDB-lite"/>
    </source>
</evidence>
<feature type="compositionally biased region" description="Gly residues" evidence="1">
    <location>
        <begin position="32"/>
        <end position="45"/>
    </location>
</feature>
<accession>A0A8A4XBR9</accession>
<sequence length="455" mass="50810">MPAPWRFYENVQWLSSDDESEGVGGKPRDGEPGGGPGPGDVGGGTPWEPPLPIPDLIITTPTVITWNARDEHRLTGAEDWSGPSYTDETWWKGIPICLYNRKTISSGISGVCVGMRYGDAASDYDRQKHLLLGTGTYKTGGCKLRIPYYWDGVSEKYDPTITVEVPYRMSGSADSTFRIMCWAGTDGTVYDESLAKTATVSIKGPWTWTLDGTQKDSFVAGWNEFNFTIGYFRTPAGLDGGWVLPWYLGADQGYCWMITSMSTSMPTDHFFQFRKQINWLTEFEAWDVKVRENGTMLPGDKYGTSTSDWLGPNGHRNASNIGISYDSTISWDVYSRNPVELDDFWWAFPMRTALLPNLESQMEIIVHPQADTGPVGNPGINLNYFKYENSAINTAPPGGNRTWQGKNIGAMAMTWPPRGLHEYDNPGRNYHWFVPYNSKAMTYLVRGGASNDVLT</sequence>
<feature type="region of interest" description="Disordered" evidence="1">
    <location>
        <begin position="14"/>
        <end position="52"/>
    </location>
</feature>
<reference evidence="2" key="1">
    <citation type="submission" date="2020-10" db="EMBL/GenBank/DDBJ databases">
        <title>CRESS DNA virus dark matter in the feces of wild birds.</title>
        <authorList>
            <person name="Yang S."/>
            <person name="Zhang W."/>
        </authorList>
    </citation>
    <scope>NUCLEOTIDE SEQUENCE</scope>
    <source>
        <strain evidence="2">Par76usv6</strain>
    </source>
</reference>
<dbReference type="EMBL" id="MW182772">
    <property type="protein sequence ID" value="QTE03395.1"/>
    <property type="molecule type" value="Genomic_DNA"/>
</dbReference>
<evidence type="ECO:0000313" key="2">
    <source>
        <dbReference type="EMBL" id="QTE03395.1"/>
    </source>
</evidence>
<name>A0A8A4XBR9_9VIRU</name>
<proteinExistence type="predicted"/>
<organism evidence="2">
    <name type="scientific">Nandayus nenday CRESS-DNA-virus sp</name>
    <dbReference type="NCBI Taxonomy" id="2815047"/>
    <lineage>
        <taxon>Viruses</taxon>
        <taxon>Monodnaviria</taxon>
        <taxon>Shotokuvirae</taxon>
        <taxon>Cressdnaviricota</taxon>
    </lineage>
</organism>